<accession>A0A1I0CA56</accession>
<feature type="transmembrane region" description="Helical" evidence="1">
    <location>
        <begin position="36"/>
        <end position="59"/>
    </location>
</feature>
<organism evidence="2 3">
    <name type="scientific">Marinobacter segnicrescens</name>
    <dbReference type="NCBI Taxonomy" id="430453"/>
    <lineage>
        <taxon>Bacteria</taxon>
        <taxon>Pseudomonadati</taxon>
        <taxon>Pseudomonadota</taxon>
        <taxon>Gammaproteobacteria</taxon>
        <taxon>Pseudomonadales</taxon>
        <taxon>Marinobacteraceae</taxon>
        <taxon>Marinobacter</taxon>
    </lineage>
</organism>
<dbReference type="RefSeq" id="WP_091849867.1">
    <property type="nucleotide sequence ID" value="NZ_FOHZ01000005.1"/>
</dbReference>
<keyword evidence="1" id="KW-0812">Transmembrane</keyword>
<feature type="transmembrane region" description="Helical" evidence="1">
    <location>
        <begin position="6"/>
        <end position="24"/>
    </location>
</feature>
<name>A0A1I0CA56_9GAMM</name>
<keyword evidence="1" id="KW-0472">Membrane</keyword>
<dbReference type="STRING" id="430453.SAMN04487962_10549"/>
<gene>
    <name evidence="2" type="ORF">SAMN04487962_10549</name>
</gene>
<evidence type="ECO:0000256" key="1">
    <source>
        <dbReference type="SAM" id="Phobius"/>
    </source>
</evidence>
<evidence type="ECO:0000313" key="3">
    <source>
        <dbReference type="Proteomes" id="UP000198762"/>
    </source>
</evidence>
<keyword evidence="3" id="KW-1185">Reference proteome</keyword>
<reference evidence="3" key="1">
    <citation type="submission" date="2016-10" db="EMBL/GenBank/DDBJ databases">
        <authorList>
            <person name="Varghese N."/>
            <person name="Submissions S."/>
        </authorList>
    </citation>
    <scope>NUCLEOTIDE SEQUENCE [LARGE SCALE GENOMIC DNA]</scope>
    <source>
        <strain evidence="3">CGMCC 1.6489</strain>
    </source>
</reference>
<evidence type="ECO:0000313" key="2">
    <source>
        <dbReference type="EMBL" id="SET16322.1"/>
    </source>
</evidence>
<sequence>MRLVFTLVLTVVAIAVVAYAHWQLARQVTASPRRWLGHGLLALVAVAFGWAVTGVYMGAEEGGGAAAFLTAIGVAHLPPAIVLFLKQQQAR</sequence>
<protein>
    <submittedName>
        <fullName evidence="2">Uncharacterized protein</fullName>
    </submittedName>
</protein>
<proteinExistence type="predicted"/>
<dbReference type="EMBL" id="FOHZ01000005">
    <property type="protein sequence ID" value="SET16322.1"/>
    <property type="molecule type" value="Genomic_DNA"/>
</dbReference>
<dbReference type="Proteomes" id="UP000198762">
    <property type="component" value="Unassembled WGS sequence"/>
</dbReference>
<keyword evidence="1" id="KW-1133">Transmembrane helix</keyword>
<feature type="transmembrane region" description="Helical" evidence="1">
    <location>
        <begin position="65"/>
        <end position="85"/>
    </location>
</feature>
<dbReference type="AlphaFoldDB" id="A0A1I0CA56"/>